<evidence type="ECO:0000313" key="10">
    <source>
        <dbReference type="Proteomes" id="UP000049979"/>
    </source>
</evidence>
<evidence type="ECO:0000313" key="9">
    <source>
        <dbReference type="EMBL" id="CRL40807.1"/>
    </source>
</evidence>
<dbReference type="GO" id="GO:0008234">
    <property type="term" value="F:cysteine-type peptidase activity"/>
    <property type="evidence" value="ECO:0007669"/>
    <property type="project" value="UniProtKB-KW"/>
</dbReference>
<protein>
    <submittedName>
        <fullName evidence="9">NLP/P60 protein</fullName>
    </submittedName>
</protein>
<dbReference type="Proteomes" id="UP000049979">
    <property type="component" value="Unassembled WGS sequence"/>
</dbReference>
<evidence type="ECO:0000256" key="6">
    <source>
        <dbReference type="SAM" id="Coils"/>
    </source>
</evidence>
<dbReference type="InterPro" id="IPR057309">
    <property type="entry name" value="PcsB_CC"/>
</dbReference>
<dbReference type="AlphaFoldDB" id="A0A0M6WVR2"/>
<keyword evidence="4" id="KW-0378">Hydrolase</keyword>
<dbReference type="InterPro" id="IPR038765">
    <property type="entry name" value="Papain-like_cys_pep_sf"/>
</dbReference>
<name>A0A0M6WVR2_9FIRM</name>
<evidence type="ECO:0000256" key="3">
    <source>
        <dbReference type="ARBA" id="ARBA00022729"/>
    </source>
</evidence>
<dbReference type="PROSITE" id="PS51935">
    <property type="entry name" value="NLPC_P60"/>
    <property type="match status" value="1"/>
</dbReference>
<dbReference type="InterPro" id="IPR051202">
    <property type="entry name" value="Peptidase_C40"/>
</dbReference>
<dbReference type="PROSITE" id="PS51257">
    <property type="entry name" value="PROKAR_LIPOPROTEIN"/>
    <property type="match status" value="1"/>
</dbReference>
<dbReference type="Pfam" id="PF24568">
    <property type="entry name" value="CC_PcsB"/>
    <property type="match status" value="1"/>
</dbReference>
<proteinExistence type="inferred from homology"/>
<keyword evidence="3 7" id="KW-0732">Signal</keyword>
<keyword evidence="5" id="KW-0788">Thiol protease</keyword>
<evidence type="ECO:0000256" key="1">
    <source>
        <dbReference type="ARBA" id="ARBA00007074"/>
    </source>
</evidence>
<reference evidence="10" key="1">
    <citation type="submission" date="2015-05" db="EMBL/GenBank/DDBJ databases">
        <authorList>
            <consortium name="Pathogen Informatics"/>
        </authorList>
    </citation>
    <scope>NUCLEOTIDE SEQUENCE [LARGE SCALE GENOMIC DNA]</scope>
    <source>
        <strain evidence="10">M72</strain>
    </source>
</reference>
<evidence type="ECO:0000259" key="8">
    <source>
        <dbReference type="PROSITE" id="PS51935"/>
    </source>
</evidence>
<gene>
    <name evidence="9" type="ORF">M72_10521</name>
</gene>
<evidence type="ECO:0000256" key="4">
    <source>
        <dbReference type="ARBA" id="ARBA00022801"/>
    </source>
</evidence>
<dbReference type="Gene3D" id="3.90.1720.10">
    <property type="entry name" value="endopeptidase domain like (from Nostoc punctiforme)"/>
    <property type="match status" value="1"/>
</dbReference>
<sequence>MHKKIHVKTKNKICAAVLVFVLAGSLTAGACAVPNVYAKTEAEKKRDAYKKKLKAKNSDIANIKDSQSDVKDSITAAAAKMKTLLSKQEQLKSDIKDKQNEVEQANKKLEEAKEEEQNQYDAMKLRIQYLYENSTDNSIWSAILESNGLSDMLNRIEYATDLYKSDRELMTSYQNAVKKVEDWTMQLADEMDSLLALQDKYQTQQGELKTLMAKLEQQKDAYAQQLAEAQKQAQDYKKTISKQEAIIRAQEAAAARANANTYDGGGTGASGGIASDSYLKDPDCNPSQTTNVGGADIVAYAQQFVGNPYVWGGNSLTNGVDCSGFVHQVYAHFGISTPRYSQAFKSVGQPVSYQNIQAGDVVVYPGHVAIYIGNGNIVEAQSTRAGITNSRPVNCHTITAIRRLV</sequence>
<evidence type="ECO:0000256" key="7">
    <source>
        <dbReference type="SAM" id="SignalP"/>
    </source>
</evidence>
<keyword evidence="10" id="KW-1185">Reference proteome</keyword>
<feature type="signal peptide" evidence="7">
    <location>
        <begin position="1"/>
        <end position="30"/>
    </location>
</feature>
<comment type="similarity">
    <text evidence="1">Belongs to the peptidase C40 family.</text>
</comment>
<dbReference type="GO" id="GO:0006508">
    <property type="term" value="P:proteolysis"/>
    <property type="evidence" value="ECO:0007669"/>
    <property type="project" value="UniProtKB-KW"/>
</dbReference>
<dbReference type="EMBL" id="CVRR01000037">
    <property type="protein sequence ID" value="CRL40807.1"/>
    <property type="molecule type" value="Genomic_DNA"/>
</dbReference>
<keyword evidence="6" id="KW-0175">Coiled coil</keyword>
<dbReference type="RefSeq" id="WP_055068326.1">
    <property type="nucleotide sequence ID" value="NZ_CP173697.1"/>
</dbReference>
<dbReference type="OrthoDB" id="9808890at2"/>
<evidence type="ECO:0000256" key="5">
    <source>
        <dbReference type="ARBA" id="ARBA00022807"/>
    </source>
</evidence>
<feature type="chain" id="PRO_5038762383" evidence="7">
    <location>
        <begin position="31"/>
        <end position="405"/>
    </location>
</feature>
<feature type="coiled-coil region" evidence="6">
    <location>
        <begin position="39"/>
        <end position="126"/>
    </location>
</feature>
<dbReference type="InterPro" id="IPR000064">
    <property type="entry name" value="NLP_P60_dom"/>
</dbReference>
<dbReference type="Pfam" id="PF00877">
    <property type="entry name" value="NLPC_P60"/>
    <property type="match status" value="1"/>
</dbReference>
<dbReference type="STRING" id="301302.ERS852420_01770"/>
<dbReference type="Gene3D" id="6.10.250.3150">
    <property type="match status" value="1"/>
</dbReference>
<organism evidence="9 10">
    <name type="scientific">Roseburia faecis</name>
    <dbReference type="NCBI Taxonomy" id="301302"/>
    <lineage>
        <taxon>Bacteria</taxon>
        <taxon>Bacillati</taxon>
        <taxon>Bacillota</taxon>
        <taxon>Clostridia</taxon>
        <taxon>Lachnospirales</taxon>
        <taxon>Lachnospiraceae</taxon>
        <taxon>Roseburia</taxon>
    </lineage>
</organism>
<keyword evidence="2" id="KW-0645">Protease</keyword>
<feature type="domain" description="NlpC/P60" evidence="8">
    <location>
        <begin position="291"/>
        <end position="405"/>
    </location>
</feature>
<dbReference type="SUPFAM" id="SSF54001">
    <property type="entry name" value="Cysteine proteinases"/>
    <property type="match status" value="1"/>
</dbReference>
<feature type="coiled-coil region" evidence="6">
    <location>
        <begin position="194"/>
        <end position="246"/>
    </location>
</feature>
<evidence type="ECO:0000256" key="2">
    <source>
        <dbReference type="ARBA" id="ARBA00022670"/>
    </source>
</evidence>
<accession>A0A0M6WVR2</accession>
<dbReference type="PANTHER" id="PTHR47053">
    <property type="entry name" value="MUREIN DD-ENDOPEPTIDASE MEPH-RELATED"/>
    <property type="match status" value="1"/>
</dbReference>
<dbReference type="PANTHER" id="PTHR47053:SF1">
    <property type="entry name" value="MUREIN DD-ENDOPEPTIDASE MEPH-RELATED"/>
    <property type="match status" value="1"/>
</dbReference>